<evidence type="ECO:0000256" key="1">
    <source>
        <dbReference type="ARBA" id="ARBA00004651"/>
    </source>
</evidence>
<gene>
    <name evidence="12" type="ORF">UX86_C0007G0016</name>
</gene>
<dbReference type="EMBL" id="LCNU01000007">
    <property type="protein sequence ID" value="KKU64579.1"/>
    <property type="molecule type" value="Genomic_DNA"/>
</dbReference>
<feature type="domain" description="Membrane insertase YidC/Oxa/ALB C-terminal" evidence="11">
    <location>
        <begin position="28"/>
        <end position="253"/>
    </location>
</feature>
<evidence type="ECO:0000256" key="4">
    <source>
        <dbReference type="ARBA" id="ARBA00022692"/>
    </source>
</evidence>
<proteinExistence type="inferred from homology"/>
<evidence type="ECO:0000256" key="9">
    <source>
        <dbReference type="RuleBase" id="RU003945"/>
    </source>
</evidence>
<dbReference type="AlphaFoldDB" id="A0A0G1S4Z7"/>
<evidence type="ECO:0000256" key="5">
    <source>
        <dbReference type="ARBA" id="ARBA00022927"/>
    </source>
</evidence>
<evidence type="ECO:0000256" key="10">
    <source>
        <dbReference type="SAM" id="Phobius"/>
    </source>
</evidence>
<keyword evidence="2" id="KW-0813">Transport</keyword>
<evidence type="ECO:0000259" key="11">
    <source>
        <dbReference type="Pfam" id="PF02096"/>
    </source>
</evidence>
<dbReference type="NCBIfam" id="TIGR03592">
    <property type="entry name" value="yidC_oxa1_cterm"/>
    <property type="match status" value="1"/>
</dbReference>
<evidence type="ECO:0000256" key="8">
    <source>
        <dbReference type="ARBA" id="ARBA00023186"/>
    </source>
</evidence>
<dbReference type="Proteomes" id="UP000034502">
    <property type="component" value="Unassembled WGS sequence"/>
</dbReference>
<dbReference type="PANTHER" id="PTHR12428:SF65">
    <property type="entry name" value="CYTOCHROME C OXIDASE ASSEMBLY PROTEIN COX18, MITOCHONDRIAL"/>
    <property type="match status" value="1"/>
</dbReference>
<comment type="subcellular location">
    <subcellularLocation>
        <location evidence="1">Cell membrane</location>
        <topology evidence="1">Multi-pass membrane protein</topology>
    </subcellularLocation>
    <subcellularLocation>
        <location evidence="9">Membrane</location>
        <topology evidence="9">Multi-pass membrane protein</topology>
    </subcellularLocation>
</comment>
<dbReference type="InterPro" id="IPR028055">
    <property type="entry name" value="YidC/Oxa/ALB_C"/>
</dbReference>
<keyword evidence="3" id="KW-1003">Cell membrane</keyword>
<feature type="transmembrane region" description="Helical" evidence="10">
    <location>
        <begin position="218"/>
        <end position="241"/>
    </location>
</feature>
<evidence type="ECO:0000313" key="12">
    <source>
        <dbReference type="EMBL" id="KKU64579.1"/>
    </source>
</evidence>
<accession>A0A0G1S4Z7</accession>
<reference evidence="12 13" key="1">
    <citation type="journal article" date="2015" name="Nature">
        <title>rRNA introns, odd ribosomes, and small enigmatic genomes across a large radiation of phyla.</title>
        <authorList>
            <person name="Brown C.T."/>
            <person name="Hug L.A."/>
            <person name="Thomas B.C."/>
            <person name="Sharon I."/>
            <person name="Castelle C.J."/>
            <person name="Singh A."/>
            <person name="Wilkins M.J."/>
            <person name="Williams K.H."/>
            <person name="Banfield J.F."/>
        </authorList>
    </citation>
    <scope>NUCLEOTIDE SEQUENCE [LARGE SCALE GENOMIC DNA]</scope>
</reference>
<keyword evidence="6 10" id="KW-1133">Transmembrane helix</keyword>
<keyword evidence="7 10" id="KW-0472">Membrane</keyword>
<dbReference type="GO" id="GO:0032977">
    <property type="term" value="F:membrane insertase activity"/>
    <property type="evidence" value="ECO:0007669"/>
    <property type="project" value="InterPro"/>
</dbReference>
<sequence>MIQLWNTLLFHPLINALIGFYKLTGNLGWSIVFLTISLRLLMTPLILPSLKISKKMAELSPELSKLKETFKNDKQGLVSAQAELYKKHGANPASGCLPQIVQLLVLIALFNALNSVLRPNGASVADHLNPLLYSFNQLTSDFNFSTRFFYLDLLKPDTFRLSGIPVPLPGLFLLISAAVQLISSKMMLPVISAEKKIADKTKGATDDVMVEAQQQMAFMFPLMTIFIGFQFPSGLVLYWLVFSAVSAVQQYFATGWGGMTPWLRKLNLLKS</sequence>
<comment type="similarity">
    <text evidence="9">Belongs to the OXA1/ALB3/YidC family.</text>
</comment>
<dbReference type="Pfam" id="PF02096">
    <property type="entry name" value="60KD_IMP"/>
    <property type="match status" value="1"/>
</dbReference>
<dbReference type="GO" id="GO:0005886">
    <property type="term" value="C:plasma membrane"/>
    <property type="evidence" value="ECO:0007669"/>
    <property type="project" value="UniProtKB-SubCell"/>
</dbReference>
<dbReference type="GO" id="GO:0051205">
    <property type="term" value="P:protein insertion into membrane"/>
    <property type="evidence" value="ECO:0007669"/>
    <property type="project" value="TreeGrafter"/>
</dbReference>
<name>A0A0G1S4Z7_9BACT</name>
<evidence type="ECO:0000256" key="3">
    <source>
        <dbReference type="ARBA" id="ARBA00022475"/>
    </source>
</evidence>
<evidence type="ECO:0000256" key="2">
    <source>
        <dbReference type="ARBA" id="ARBA00022448"/>
    </source>
</evidence>
<evidence type="ECO:0000256" key="7">
    <source>
        <dbReference type="ARBA" id="ARBA00023136"/>
    </source>
</evidence>
<keyword evidence="8" id="KW-0143">Chaperone</keyword>
<organism evidence="12 13">
    <name type="scientific">Candidatus Amesbacteria bacterium GW2011_GWC1_47_15</name>
    <dbReference type="NCBI Taxonomy" id="1618364"/>
    <lineage>
        <taxon>Bacteria</taxon>
        <taxon>Candidatus Amesiibacteriota</taxon>
    </lineage>
</organism>
<dbReference type="GO" id="GO:0015031">
    <property type="term" value="P:protein transport"/>
    <property type="evidence" value="ECO:0007669"/>
    <property type="project" value="UniProtKB-KW"/>
</dbReference>
<evidence type="ECO:0000313" key="13">
    <source>
        <dbReference type="Proteomes" id="UP000034502"/>
    </source>
</evidence>
<dbReference type="PANTHER" id="PTHR12428">
    <property type="entry name" value="OXA1"/>
    <property type="match status" value="1"/>
</dbReference>
<feature type="transmembrane region" description="Helical" evidence="10">
    <location>
        <begin position="164"/>
        <end position="182"/>
    </location>
</feature>
<keyword evidence="5" id="KW-0653">Protein transport</keyword>
<dbReference type="PATRIC" id="fig|1618364.3.peg.272"/>
<evidence type="ECO:0000256" key="6">
    <source>
        <dbReference type="ARBA" id="ARBA00022989"/>
    </source>
</evidence>
<keyword evidence="4 9" id="KW-0812">Transmembrane</keyword>
<dbReference type="InterPro" id="IPR001708">
    <property type="entry name" value="YidC/ALB3/OXA1/COX18"/>
</dbReference>
<dbReference type="CDD" id="cd20070">
    <property type="entry name" value="5TM_YidC_Alb3"/>
    <property type="match status" value="1"/>
</dbReference>
<dbReference type="InterPro" id="IPR047196">
    <property type="entry name" value="YidC_ALB_C"/>
</dbReference>
<protein>
    <submittedName>
        <fullName evidence="12">Membrane protein insertase, YidC/Oxa1 family</fullName>
    </submittedName>
</protein>
<feature type="transmembrane region" description="Helical" evidence="10">
    <location>
        <begin position="27"/>
        <end position="47"/>
    </location>
</feature>
<dbReference type="STRING" id="1618364.UX86_C0007G0016"/>
<comment type="caution">
    <text evidence="12">The sequence shown here is derived from an EMBL/GenBank/DDBJ whole genome shotgun (WGS) entry which is preliminary data.</text>
</comment>